<keyword evidence="2" id="KW-1185">Reference proteome</keyword>
<evidence type="ECO:0000313" key="1">
    <source>
        <dbReference type="EMBL" id="KAH3889344.1"/>
    </source>
</evidence>
<proteinExistence type="predicted"/>
<protein>
    <submittedName>
        <fullName evidence="1">Uncharacterized protein</fullName>
    </submittedName>
</protein>
<organism evidence="1 2">
    <name type="scientific">Dreissena polymorpha</name>
    <name type="common">Zebra mussel</name>
    <name type="synonym">Mytilus polymorpha</name>
    <dbReference type="NCBI Taxonomy" id="45954"/>
    <lineage>
        <taxon>Eukaryota</taxon>
        <taxon>Metazoa</taxon>
        <taxon>Spiralia</taxon>
        <taxon>Lophotrochozoa</taxon>
        <taxon>Mollusca</taxon>
        <taxon>Bivalvia</taxon>
        <taxon>Autobranchia</taxon>
        <taxon>Heteroconchia</taxon>
        <taxon>Euheterodonta</taxon>
        <taxon>Imparidentia</taxon>
        <taxon>Neoheterodontei</taxon>
        <taxon>Myida</taxon>
        <taxon>Dreissenoidea</taxon>
        <taxon>Dreissenidae</taxon>
        <taxon>Dreissena</taxon>
    </lineage>
</organism>
<accession>A0A9D4N8V9</accession>
<gene>
    <name evidence="1" type="ORF">DPMN_013398</name>
</gene>
<dbReference type="EMBL" id="JAIWYP010000001">
    <property type="protein sequence ID" value="KAH3889344.1"/>
    <property type="molecule type" value="Genomic_DNA"/>
</dbReference>
<dbReference type="AlphaFoldDB" id="A0A9D4N8V9"/>
<evidence type="ECO:0000313" key="2">
    <source>
        <dbReference type="Proteomes" id="UP000828390"/>
    </source>
</evidence>
<sequence>MFVPRWLKTVPPPGGHVFQPTGTTFELVQDIIRTYDLNKFHEDWTKKLTSRENSPPADRNHFKLIQDIIRTYVLTQFHEEVVTRKTAALHGTGNIFDLIQNIIGTHLLVMFHEDWTICVASKVLTRQMSMTDVTDHG</sequence>
<name>A0A9D4N8V9_DREPO</name>
<reference evidence="1" key="2">
    <citation type="submission" date="2020-11" db="EMBL/GenBank/DDBJ databases">
        <authorList>
            <person name="McCartney M.A."/>
            <person name="Auch B."/>
            <person name="Kono T."/>
            <person name="Mallez S."/>
            <person name="Becker A."/>
            <person name="Gohl D.M."/>
            <person name="Silverstein K.A.T."/>
            <person name="Koren S."/>
            <person name="Bechman K.B."/>
            <person name="Herman A."/>
            <person name="Abrahante J.E."/>
            <person name="Garbe J."/>
        </authorList>
    </citation>
    <scope>NUCLEOTIDE SEQUENCE</scope>
    <source>
        <strain evidence="1">Duluth1</strain>
        <tissue evidence="1">Whole animal</tissue>
    </source>
</reference>
<dbReference type="Proteomes" id="UP000828390">
    <property type="component" value="Unassembled WGS sequence"/>
</dbReference>
<comment type="caution">
    <text evidence="1">The sequence shown here is derived from an EMBL/GenBank/DDBJ whole genome shotgun (WGS) entry which is preliminary data.</text>
</comment>
<reference evidence="1" key="1">
    <citation type="journal article" date="2019" name="bioRxiv">
        <title>The Genome of the Zebra Mussel, Dreissena polymorpha: A Resource for Invasive Species Research.</title>
        <authorList>
            <person name="McCartney M.A."/>
            <person name="Auch B."/>
            <person name="Kono T."/>
            <person name="Mallez S."/>
            <person name="Zhang Y."/>
            <person name="Obille A."/>
            <person name="Becker A."/>
            <person name="Abrahante J.E."/>
            <person name="Garbe J."/>
            <person name="Badalamenti J.P."/>
            <person name="Herman A."/>
            <person name="Mangelson H."/>
            <person name="Liachko I."/>
            <person name="Sullivan S."/>
            <person name="Sone E.D."/>
            <person name="Koren S."/>
            <person name="Silverstein K.A.T."/>
            <person name="Beckman K.B."/>
            <person name="Gohl D.M."/>
        </authorList>
    </citation>
    <scope>NUCLEOTIDE SEQUENCE</scope>
    <source>
        <strain evidence="1">Duluth1</strain>
        <tissue evidence="1">Whole animal</tissue>
    </source>
</reference>